<proteinExistence type="predicted"/>
<evidence type="ECO:0000256" key="8">
    <source>
        <dbReference type="SAM" id="SignalP"/>
    </source>
</evidence>
<evidence type="ECO:0000256" key="5">
    <source>
        <dbReference type="ARBA" id="ARBA00023004"/>
    </source>
</evidence>
<evidence type="ECO:0000313" key="11">
    <source>
        <dbReference type="Proteomes" id="UP001204615"/>
    </source>
</evidence>
<feature type="chain" id="PRO_5047214773" evidence="8">
    <location>
        <begin position="29"/>
        <end position="409"/>
    </location>
</feature>
<dbReference type="Gene3D" id="3.40.190.10">
    <property type="entry name" value="Periplasmic binding protein-like II"/>
    <property type="match status" value="2"/>
</dbReference>
<dbReference type="SMART" id="SM00062">
    <property type="entry name" value="PBPb"/>
    <property type="match status" value="1"/>
</dbReference>
<evidence type="ECO:0000259" key="9">
    <source>
        <dbReference type="PROSITE" id="PS51007"/>
    </source>
</evidence>
<dbReference type="RefSeq" id="WP_253564783.1">
    <property type="nucleotide sequence ID" value="NZ_JAMZEK010000001.1"/>
</dbReference>
<dbReference type="Pfam" id="PF13442">
    <property type="entry name" value="Cytochrome_CBB3"/>
    <property type="match status" value="1"/>
</dbReference>
<feature type="region of interest" description="Disordered" evidence="7">
    <location>
        <begin position="257"/>
        <end position="292"/>
    </location>
</feature>
<evidence type="ECO:0000313" key="10">
    <source>
        <dbReference type="EMBL" id="MCP1373015.1"/>
    </source>
</evidence>
<dbReference type="InterPro" id="IPR051811">
    <property type="entry name" value="Cytochrome_c550/c551-like"/>
</dbReference>
<reference evidence="10 11" key="1">
    <citation type="submission" date="2022-06" db="EMBL/GenBank/DDBJ databases">
        <title>Dyella sp. Sa strain:Sa Genome sequencing.</title>
        <authorList>
            <person name="Park S."/>
        </authorList>
    </citation>
    <scope>NUCLEOTIDE SEQUENCE [LARGE SCALE GENOMIC DNA]</scope>
    <source>
        <strain evidence="10 11">Sa</strain>
    </source>
</reference>
<dbReference type="InterPro" id="IPR009056">
    <property type="entry name" value="Cyt_c-like_dom"/>
</dbReference>
<keyword evidence="11" id="KW-1185">Reference proteome</keyword>
<dbReference type="SUPFAM" id="SSF53850">
    <property type="entry name" value="Periplasmic binding protein-like II"/>
    <property type="match status" value="1"/>
</dbReference>
<dbReference type="Gene3D" id="1.10.760.10">
    <property type="entry name" value="Cytochrome c-like domain"/>
    <property type="match status" value="1"/>
</dbReference>
<dbReference type="PROSITE" id="PS51007">
    <property type="entry name" value="CYTC"/>
    <property type="match status" value="1"/>
</dbReference>
<dbReference type="PANTHER" id="PTHR37823:SF4">
    <property type="entry name" value="MENAQUINOL-CYTOCHROME C REDUCTASE CYTOCHROME B_C SUBUNIT"/>
    <property type="match status" value="1"/>
</dbReference>
<evidence type="ECO:0000256" key="6">
    <source>
        <dbReference type="PROSITE-ProRule" id="PRU00433"/>
    </source>
</evidence>
<keyword evidence="2 6" id="KW-0349">Heme</keyword>
<evidence type="ECO:0000256" key="4">
    <source>
        <dbReference type="ARBA" id="ARBA00022982"/>
    </source>
</evidence>
<sequence>MTLTCHSRPRAWLVAIAAVLLYGGTAAAADLSVCIDSSSPTAAMDTRLAQAVAQHEHAMLQIHRFDGSGDDDGFDLDHFNKLAGHSCDLVLGFPIDADAHGAPPGLKASTPYGHTGFVLVTPRGSHVATLDQLAAGSNVAVTYQTTPNLYFIDHRQLVADVHLSDENALRALARHQVPAAMLWEPTVRRYLAGAGSRSGLQIHPLHEPHANFNLVALYDARHQAAADAFEQAIAAIQASGRLADLLAPYARTGAVGPSRPVARTARAERSGRRVARHCAGAAPKPMGDRKAHHDDDALPALYTAAQAELGQAKFKENCAVCHGPHLEGRAGPALKGANFASEEAQFHVKDIFTILVHNMPATEPGSLAHDDYVQIMAFLLQQNGYPAGGKQLTYDEALSSKVKLLYHGE</sequence>
<keyword evidence="1" id="KW-0813">Transport</keyword>
<dbReference type="InterPro" id="IPR036909">
    <property type="entry name" value="Cyt_c-like_dom_sf"/>
</dbReference>
<dbReference type="PANTHER" id="PTHR37823">
    <property type="entry name" value="CYTOCHROME C-553-LIKE"/>
    <property type="match status" value="1"/>
</dbReference>
<accession>A0ABT1F6P7</accession>
<feature type="domain" description="Cytochrome c" evidence="9">
    <location>
        <begin position="305"/>
        <end position="383"/>
    </location>
</feature>
<keyword evidence="4" id="KW-0249">Electron transport</keyword>
<dbReference type="SUPFAM" id="SSF46626">
    <property type="entry name" value="Cytochrome c"/>
    <property type="match status" value="1"/>
</dbReference>
<evidence type="ECO:0000256" key="3">
    <source>
        <dbReference type="ARBA" id="ARBA00022723"/>
    </source>
</evidence>
<evidence type="ECO:0000256" key="1">
    <source>
        <dbReference type="ARBA" id="ARBA00022448"/>
    </source>
</evidence>
<feature type="signal peptide" evidence="8">
    <location>
        <begin position="1"/>
        <end position="28"/>
    </location>
</feature>
<keyword evidence="8" id="KW-0732">Signal</keyword>
<comment type="caution">
    <text evidence="10">The sequence shown here is derived from an EMBL/GenBank/DDBJ whole genome shotgun (WGS) entry which is preliminary data.</text>
</comment>
<evidence type="ECO:0000256" key="7">
    <source>
        <dbReference type="SAM" id="MobiDB-lite"/>
    </source>
</evidence>
<keyword evidence="3 6" id="KW-0479">Metal-binding</keyword>
<keyword evidence="5 6" id="KW-0408">Iron</keyword>
<dbReference type="InterPro" id="IPR001638">
    <property type="entry name" value="Solute-binding_3/MltF_N"/>
</dbReference>
<evidence type="ECO:0000256" key="2">
    <source>
        <dbReference type="ARBA" id="ARBA00022617"/>
    </source>
</evidence>
<protein>
    <submittedName>
        <fullName evidence="10">C-type cytochrome</fullName>
    </submittedName>
</protein>
<organism evidence="10 11">
    <name type="scientific">Dyella lutea</name>
    <dbReference type="NCBI Taxonomy" id="2950441"/>
    <lineage>
        <taxon>Bacteria</taxon>
        <taxon>Pseudomonadati</taxon>
        <taxon>Pseudomonadota</taxon>
        <taxon>Gammaproteobacteria</taxon>
        <taxon>Lysobacterales</taxon>
        <taxon>Rhodanobacteraceae</taxon>
        <taxon>Dyella</taxon>
    </lineage>
</organism>
<name>A0ABT1F6P7_9GAMM</name>
<gene>
    <name evidence="10" type="ORF">NC595_02965</name>
</gene>
<dbReference type="EMBL" id="JAMZEK010000001">
    <property type="protein sequence ID" value="MCP1373015.1"/>
    <property type="molecule type" value="Genomic_DNA"/>
</dbReference>
<dbReference type="Proteomes" id="UP001204615">
    <property type="component" value="Unassembled WGS sequence"/>
</dbReference>